<dbReference type="PANTHER" id="PTHR34477">
    <property type="entry name" value="UPF0213 PROTEIN YHBQ"/>
    <property type="match status" value="1"/>
</dbReference>
<keyword evidence="4" id="KW-1185">Reference proteome</keyword>
<sequence length="94" mass="11480">MYYTYIMTNKFYGTLYIGVTSNLVKRVFEHKNGLVDGFTKKYSIKYLVYFESFEDVRAAVHREKRLKAWLRKWKIDLINSVNSQWHDLYEEIIR</sequence>
<dbReference type="PANTHER" id="PTHR34477:SF5">
    <property type="entry name" value="BSL5627 PROTEIN"/>
    <property type="match status" value="1"/>
</dbReference>
<dbReference type="Gene3D" id="3.40.1440.10">
    <property type="entry name" value="GIY-YIG endonuclease"/>
    <property type="match status" value="1"/>
</dbReference>
<evidence type="ECO:0000313" key="4">
    <source>
        <dbReference type="Proteomes" id="UP000184222"/>
    </source>
</evidence>
<dbReference type="InterPro" id="IPR050190">
    <property type="entry name" value="UPF0213_domain"/>
</dbReference>
<dbReference type="PROSITE" id="PS50164">
    <property type="entry name" value="GIY_YIG"/>
    <property type="match status" value="1"/>
</dbReference>
<feature type="domain" description="GIY-YIG" evidence="2">
    <location>
        <begin position="1"/>
        <end position="76"/>
    </location>
</feature>
<evidence type="ECO:0000313" key="3">
    <source>
        <dbReference type="EMBL" id="API85989.1"/>
    </source>
</evidence>
<dbReference type="SUPFAM" id="SSF82771">
    <property type="entry name" value="GIY-YIG endonuclease"/>
    <property type="match status" value="1"/>
</dbReference>
<name>A0A1L4BQ67_9GAMM</name>
<accession>A0A1L4BQ67</accession>
<dbReference type="InterPro" id="IPR000305">
    <property type="entry name" value="GIY-YIG_endonuc"/>
</dbReference>
<evidence type="ECO:0000259" key="2">
    <source>
        <dbReference type="PROSITE" id="PS50164"/>
    </source>
</evidence>
<dbReference type="CDD" id="cd10448">
    <property type="entry name" value="GIY-YIG_unchar_3"/>
    <property type="match status" value="1"/>
</dbReference>
<comment type="similarity">
    <text evidence="1">Belongs to the UPF0213 family.</text>
</comment>
<organism evidence="3 4">
    <name type="scientific">Francisella uliginis</name>
    <dbReference type="NCBI Taxonomy" id="573570"/>
    <lineage>
        <taxon>Bacteria</taxon>
        <taxon>Pseudomonadati</taxon>
        <taxon>Pseudomonadota</taxon>
        <taxon>Gammaproteobacteria</taxon>
        <taxon>Thiotrichales</taxon>
        <taxon>Francisellaceae</taxon>
        <taxon>Francisella</taxon>
    </lineage>
</organism>
<dbReference type="Proteomes" id="UP000184222">
    <property type="component" value="Chromosome"/>
</dbReference>
<dbReference type="RefSeq" id="WP_072711189.1">
    <property type="nucleotide sequence ID" value="NZ_CP016796.1"/>
</dbReference>
<dbReference type="Pfam" id="PF01541">
    <property type="entry name" value="GIY-YIG"/>
    <property type="match status" value="1"/>
</dbReference>
<dbReference type="InterPro" id="IPR035901">
    <property type="entry name" value="GIY-YIG_endonuc_sf"/>
</dbReference>
<dbReference type="STRING" id="573570.F7310_00845"/>
<proteinExistence type="inferred from homology"/>
<dbReference type="KEGG" id="frx:F7310_00845"/>
<dbReference type="AlphaFoldDB" id="A0A1L4BQ67"/>
<protein>
    <submittedName>
        <fullName evidence="3">GIY-YIG nuclease</fullName>
    </submittedName>
</protein>
<gene>
    <name evidence="3" type="ORF">F7310_00845</name>
</gene>
<evidence type="ECO:0000256" key="1">
    <source>
        <dbReference type="ARBA" id="ARBA00007435"/>
    </source>
</evidence>
<dbReference type="OrthoDB" id="9807770at2"/>
<dbReference type="EMBL" id="CP016796">
    <property type="protein sequence ID" value="API85989.1"/>
    <property type="molecule type" value="Genomic_DNA"/>
</dbReference>
<dbReference type="SMART" id="SM00465">
    <property type="entry name" value="GIYc"/>
    <property type="match status" value="1"/>
</dbReference>
<reference evidence="3 4" key="1">
    <citation type="journal article" date="2016" name="Appl. Environ. Microbiol.">
        <title>Whole genome relationships among Francisella bacteria of diverse origin define new species and provide specific regions for detection.</title>
        <authorList>
            <person name="Challacombe J.F."/>
            <person name="Petersen J.M."/>
            <person name="Gallegos-Graves V."/>
            <person name="Hodge D."/>
            <person name="Pillai S."/>
            <person name="Kuske C.R."/>
        </authorList>
    </citation>
    <scope>NUCLEOTIDE SEQUENCE [LARGE SCALE GENOMIC DNA]</scope>
    <source>
        <strain evidence="4">TX07-7310</strain>
    </source>
</reference>